<dbReference type="EMBL" id="WJNH01000001">
    <property type="protein sequence ID" value="MRG84784.1"/>
    <property type="molecule type" value="Genomic_DNA"/>
</dbReference>
<keyword evidence="2" id="KW-1185">Reference proteome</keyword>
<proteinExistence type="predicted"/>
<protein>
    <recommendedName>
        <fullName evidence="3">YviE</fullName>
    </recommendedName>
</protein>
<accession>A0A6G1X1H4</accession>
<evidence type="ECO:0008006" key="3">
    <source>
        <dbReference type="Google" id="ProtNLM"/>
    </source>
</evidence>
<reference evidence="1 2" key="1">
    <citation type="submission" date="2019-11" db="EMBL/GenBank/DDBJ databases">
        <authorList>
            <person name="Li J."/>
        </authorList>
    </citation>
    <scope>NUCLEOTIDE SEQUENCE [LARGE SCALE GENOMIC DNA]</scope>
    <source>
        <strain evidence="1 2">J4</strain>
    </source>
</reference>
<organism evidence="1 2">
    <name type="scientific">Salinibacillus xinjiangensis</name>
    <dbReference type="NCBI Taxonomy" id="1229268"/>
    <lineage>
        <taxon>Bacteria</taxon>
        <taxon>Bacillati</taxon>
        <taxon>Bacillota</taxon>
        <taxon>Bacilli</taxon>
        <taxon>Bacillales</taxon>
        <taxon>Bacillaceae</taxon>
        <taxon>Salinibacillus</taxon>
    </lineage>
</organism>
<comment type="caution">
    <text evidence="1">The sequence shown here is derived from an EMBL/GenBank/DDBJ whole genome shotgun (WGS) entry which is preliminary data.</text>
</comment>
<evidence type="ECO:0000313" key="2">
    <source>
        <dbReference type="Proteomes" id="UP000480185"/>
    </source>
</evidence>
<dbReference type="AlphaFoldDB" id="A0A6G1X1H4"/>
<dbReference type="InterPro" id="IPR045527">
    <property type="entry name" value="DUF6470"/>
</dbReference>
<sequence length="192" mass="21855">MQLPQIRLQSQMAKTELNIFPAKQSIQQPEAEITIEQPKADIQIDKQPSKQTIDQTQAWRDMGMVNSVEFARNFGQKGHRSADEGTSRRASEGDDLMRIENGGNPIVSHAVNNAYDPMREFNIGWIPSHNAVKIDYQPAKVNIDVQRNEPRISVQPRKPITDYQPGNVEVGKKQYANLEIDFVNVNWKETTI</sequence>
<dbReference type="Pfam" id="PF20074">
    <property type="entry name" value="DUF6470"/>
    <property type="match status" value="1"/>
</dbReference>
<dbReference type="RefSeq" id="WP_153726762.1">
    <property type="nucleotide sequence ID" value="NZ_WJNH01000001.1"/>
</dbReference>
<evidence type="ECO:0000313" key="1">
    <source>
        <dbReference type="EMBL" id="MRG84784.1"/>
    </source>
</evidence>
<dbReference type="Proteomes" id="UP000480185">
    <property type="component" value="Unassembled WGS sequence"/>
</dbReference>
<gene>
    <name evidence="1" type="ORF">GH754_00420</name>
</gene>
<name>A0A6G1X1H4_9BACI</name>
<dbReference type="OrthoDB" id="2112831at2"/>